<dbReference type="CDD" id="cd07067">
    <property type="entry name" value="HP_PGM_like"/>
    <property type="match status" value="1"/>
</dbReference>
<comment type="caution">
    <text evidence="2">The sequence shown here is derived from an EMBL/GenBank/DDBJ whole genome shotgun (WGS) entry which is preliminary data.</text>
</comment>
<name>A0A917KV42_9PROT</name>
<accession>A0A917KV42</accession>
<dbReference type="GO" id="GO:0005737">
    <property type="term" value="C:cytoplasm"/>
    <property type="evidence" value="ECO:0007669"/>
    <property type="project" value="TreeGrafter"/>
</dbReference>
<evidence type="ECO:0000313" key="2">
    <source>
        <dbReference type="EMBL" id="GGJ30789.1"/>
    </source>
</evidence>
<reference evidence="2" key="1">
    <citation type="journal article" date="2014" name="Int. J. Syst. Evol. Microbiol.">
        <title>Complete genome sequence of Corynebacterium casei LMG S-19264T (=DSM 44701T), isolated from a smear-ripened cheese.</title>
        <authorList>
            <consortium name="US DOE Joint Genome Institute (JGI-PGF)"/>
            <person name="Walter F."/>
            <person name="Albersmeier A."/>
            <person name="Kalinowski J."/>
            <person name="Ruckert C."/>
        </authorList>
    </citation>
    <scope>NUCLEOTIDE SEQUENCE</scope>
    <source>
        <strain evidence="2">CGMCC 1.3617</strain>
    </source>
</reference>
<dbReference type="AlphaFoldDB" id="A0A917KV42"/>
<dbReference type="PANTHER" id="PTHR48100">
    <property type="entry name" value="BROAD-SPECIFICITY PHOSPHATASE YOR283W-RELATED"/>
    <property type="match status" value="1"/>
</dbReference>
<dbReference type="RefSeq" id="WP_188970558.1">
    <property type="nucleotide sequence ID" value="NZ_BMKW01000011.1"/>
</dbReference>
<dbReference type="Gene3D" id="3.40.50.1240">
    <property type="entry name" value="Phosphoglycerate mutase-like"/>
    <property type="match status" value="1"/>
</dbReference>
<dbReference type="SUPFAM" id="SSF53254">
    <property type="entry name" value="Phosphoglycerate mutase-like"/>
    <property type="match status" value="1"/>
</dbReference>
<sequence length="212" mass="23364">MTPTRFFLVRHALVEPSARAVLYGSMDVALCDLALREEAASYRWLARRLPQPARWFVTSLSRTRFTAAAIFAAGYPESALEQEADLAEQHLGEWQGIPHDALPALLTHPAHPFWPHGGEEHPPGGESFREVQARVAAVMERMATLLEGQDVVIVAHGGSIRAVLAHAMGLTPDQALIFSIKNLSLTRVEKHGPDWRVAAVNEEPWTPPATED</sequence>
<proteinExistence type="predicted"/>
<dbReference type="PANTHER" id="PTHR48100:SF1">
    <property type="entry name" value="HISTIDINE PHOSPHATASE FAMILY PROTEIN-RELATED"/>
    <property type="match status" value="1"/>
</dbReference>
<reference evidence="2" key="2">
    <citation type="submission" date="2020-09" db="EMBL/GenBank/DDBJ databases">
        <authorList>
            <person name="Sun Q."/>
            <person name="Zhou Y."/>
        </authorList>
    </citation>
    <scope>NUCLEOTIDE SEQUENCE</scope>
    <source>
        <strain evidence="2">CGMCC 1.3617</strain>
    </source>
</reference>
<evidence type="ECO:0000256" key="1">
    <source>
        <dbReference type="PIRSR" id="PIRSR613078-3"/>
    </source>
</evidence>
<dbReference type="InterPro" id="IPR029033">
    <property type="entry name" value="His_PPase_superfam"/>
</dbReference>
<feature type="site" description="Transition state stabilizer" evidence="1">
    <location>
        <position position="156"/>
    </location>
</feature>
<dbReference type="InterPro" id="IPR050275">
    <property type="entry name" value="PGM_Phosphatase"/>
</dbReference>
<gene>
    <name evidence="2" type="ORF">GCM10011320_42770</name>
</gene>
<evidence type="ECO:0008006" key="4">
    <source>
        <dbReference type="Google" id="ProtNLM"/>
    </source>
</evidence>
<organism evidence="2 3">
    <name type="scientific">Neoroseomonas lacus</name>
    <dbReference type="NCBI Taxonomy" id="287609"/>
    <lineage>
        <taxon>Bacteria</taxon>
        <taxon>Pseudomonadati</taxon>
        <taxon>Pseudomonadota</taxon>
        <taxon>Alphaproteobacteria</taxon>
        <taxon>Acetobacterales</taxon>
        <taxon>Acetobacteraceae</taxon>
        <taxon>Neoroseomonas</taxon>
    </lineage>
</organism>
<evidence type="ECO:0000313" key="3">
    <source>
        <dbReference type="Proteomes" id="UP000661507"/>
    </source>
</evidence>
<dbReference type="EMBL" id="BMKW01000011">
    <property type="protein sequence ID" value="GGJ30789.1"/>
    <property type="molecule type" value="Genomic_DNA"/>
</dbReference>
<dbReference type="SMART" id="SM00855">
    <property type="entry name" value="PGAM"/>
    <property type="match status" value="1"/>
</dbReference>
<protein>
    <recommendedName>
        <fullName evidence="4">Histidine phosphatase family protein</fullName>
    </recommendedName>
</protein>
<dbReference type="GO" id="GO:0016791">
    <property type="term" value="F:phosphatase activity"/>
    <property type="evidence" value="ECO:0007669"/>
    <property type="project" value="TreeGrafter"/>
</dbReference>
<dbReference type="InterPro" id="IPR013078">
    <property type="entry name" value="His_Pase_superF_clade-1"/>
</dbReference>
<keyword evidence="3" id="KW-1185">Reference proteome</keyword>
<dbReference type="Proteomes" id="UP000661507">
    <property type="component" value="Unassembled WGS sequence"/>
</dbReference>
<dbReference type="Pfam" id="PF00300">
    <property type="entry name" value="His_Phos_1"/>
    <property type="match status" value="1"/>
</dbReference>